<protein>
    <recommendedName>
        <fullName evidence="5">CUB domain-containing protein</fullName>
    </recommendedName>
</protein>
<evidence type="ECO:0000256" key="1">
    <source>
        <dbReference type="ARBA" id="ARBA00023157"/>
    </source>
</evidence>
<feature type="region of interest" description="Disordered" evidence="3">
    <location>
        <begin position="854"/>
        <end position="884"/>
    </location>
</feature>
<dbReference type="InterPro" id="IPR023415">
    <property type="entry name" value="LDLR_class-A_CS"/>
</dbReference>
<dbReference type="InterPro" id="IPR036055">
    <property type="entry name" value="LDL_receptor-like_sf"/>
</dbReference>
<feature type="compositionally biased region" description="Low complexity" evidence="3">
    <location>
        <begin position="630"/>
        <end position="643"/>
    </location>
</feature>
<dbReference type="PANTHER" id="PTHR24652:SF69">
    <property type="entry name" value="CUB DOMAIN-CONTAINING PROTEIN"/>
    <property type="match status" value="1"/>
</dbReference>
<name>A0A182WHQ2_9DIPT</name>
<reference evidence="6" key="2">
    <citation type="submission" date="2020-05" db="UniProtKB">
        <authorList>
            <consortium name="EnsemblMetazoa"/>
        </authorList>
    </citation>
    <scope>IDENTIFICATION</scope>
    <source>
        <strain evidence="6">MINIMUS1</strain>
    </source>
</reference>
<feature type="region of interest" description="Disordered" evidence="3">
    <location>
        <begin position="706"/>
        <end position="726"/>
    </location>
</feature>
<feature type="disulfide bond" evidence="2">
    <location>
        <begin position="451"/>
        <end position="469"/>
    </location>
</feature>
<keyword evidence="1 2" id="KW-1015">Disulfide bond</keyword>
<evidence type="ECO:0000313" key="6">
    <source>
        <dbReference type="EnsemblMetazoa" id="AMIN009906-PA"/>
    </source>
</evidence>
<dbReference type="PROSITE" id="PS01180">
    <property type="entry name" value="CUB"/>
    <property type="match status" value="1"/>
</dbReference>
<dbReference type="PROSITE" id="PS01209">
    <property type="entry name" value="LDLRA_1"/>
    <property type="match status" value="1"/>
</dbReference>
<dbReference type="Pfam" id="PF00057">
    <property type="entry name" value="Ldl_recept_a"/>
    <property type="match status" value="1"/>
</dbReference>
<proteinExistence type="predicted"/>
<keyword evidence="4" id="KW-0472">Membrane</keyword>
<reference evidence="7" key="1">
    <citation type="submission" date="2013-03" db="EMBL/GenBank/DDBJ databases">
        <title>The Genome Sequence of Anopheles minimus MINIMUS1.</title>
        <authorList>
            <consortium name="The Broad Institute Genomics Platform"/>
            <person name="Neafsey D.E."/>
            <person name="Walton C."/>
            <person name="Walker B."/>
            <person name="Young S.K."/>
            <person name="Zeng Q."/>
            <person name="Gargeya S."/>
            <person name="Fitzgerald M."/>
            <person name="Haas B."/>
            <person name="Abouelleil A."/>
            <person name="Allen A.W."/>
            <person name="Alvarado L."/>
            <person name="Arachchi H.M."/>
            <person name="Berlin A.M."/>
            <person name="Chapman S.B."/>
            <person name="Gainer-Dewar J."/>
            <person name="Goldberg J."/>
            <person name="Griggs A."/>
            <person name="Gujja S."/>
            <person name="Hansen M."/>
            <person name="Howarth C."/>
            <person name="Imamovic A."/>
            <person name="Ireland A."/>
            <person name="Larimer J."/>
            <person name="McCowan C."/>
            <person name="Murphy C."/>
            <person name="Pearson M."/>
            <person name="Poon T.W."/>
            <person name="Priest M."/>
            <person name="Roberts A."/>
            <person name="Saif S."/>
            <person name="Shea T."/>
            <person name="Sisk P."/>
            <person name="Sykes S."/>
            <person name="Wortman J."/>
            <person name="Nusbaum C."/>
            <person name="Birren B."/>
        </authorList>
    </citation>
    <scope>NUCLEOTIDE SEQUENCE [LARGE SCALE GENOMIC DNA]</scope>
    <source>
        <strain evidence="7">MINIMUS1</strain>
    </source>
</reference>
<feature type="region of interest" description="Disordered" evidence="3">
    <location>
        <begin position="1026"/>
        <end position="1056"/>
    </location>
</feature>
<dbReference type="SMART" id="SM00042">
    <property type="entry name" value="CUB"/>
    <property type="match status" value="1"/>
</dbReference>
<dbReference type="SUPFAM" id="SSF49854">
    <property type="entry name" value="Spermadhesin, CUB domain"/>
    <property type="match status" value="1"/>
</dbReference>
<dbReference type="SUPFAM" id="SSF57424">
    <property type="entry name" value="LDL receptor-like module"/>
    <property type="match status" value="1"/>
</dbReference>
<feature type="region of interest" description="Disordered" evidence="3">
    <location>
        <begin position="591"/>
        <end position="666"/>
    </location>
</feature>
<dbReference type="PROSITE" id="PS50068">
    <property type="entry name" value="LDLRA_2"/>
    <property type="match status" value="1"/>
</dbReference>
<dbReference type="AlphaFoldDB" id="A0A182WHQ2"/>
<accession>A0A182WHQ2</accession>
<dbReference type="Gene3D" id="4.10.400.10">
    <property type="entry name" value="Low-density Lipoprotein Receptor"/>
    <property type="match status" value="1"/>
</dbReference>
<evidence type="ECO:0000313" key="7">
    <source>
        <dbReference type="Proteomes" id="UP000075920"/>
    </source>
</evidence>
<dbReference type="InterPro" id="IPR042333">
    <property type="entry name" value="LRAD2/Mig-13-like"/>
</dbReference>
<sequence>MLYSSRTAKRNPCSHSSVPLGIGLVVLCSASFLLPSVQCLPKVFRSNEICGLYNGHRVYFELGDRGQLQATNVSVPYIPRTALANQTAVPNVCTLELVTCPSCNFKISLSYSNFPAKCSVHNEPPCRCDYLEFTEPPFDSTEHTGRRNCGHDVVYQTQTRSVLIKFVYWSNHTHAFTLEYVAERNRETIQANPGPAQNVTSINNYLHQRIITTPYFPSYYPRDFGKEYVLSCNVEACRINVIFSDFQLAKTSTMEFYDWNGQRLGAISGAIFRPPVFQSTGPSMIIRFYANGGSGLGYRALVSFLHVASASDVSLHPNTNCGGVVENIGGAITMMKMLDNANETRIYDCVWLLKPPNTYAHLKTHLSLKVDTFEKLGPHSMLTIIQGTTSDGTVLSVTKVDSAVAKKDLVVPLTSGFYVHLRASFGHLSRMALVYSGFSYLDCYMGTEFLCQNRKCIPIQLHCDGFDHCGDDSDEPESCVQEWSNGPMDRRWYAHTPNYYFPKMDRYPDLRTATIIFIASSLGLIMLISALIVLLYRTGNRARQQRELQSQLQTISELLDSNNTHGAEELDDPPMYEAPPDYDEIIKVGMDEEMKRKRRRRSSSSASGRRSRMRRSRRQSNTSEVNNPILEVQLPPESESLPSTSGYSLGLGAGMSDNGPLDSDAYDRYSDADIDEEDRDLRMANWSNLEESGDFFISSRILETPAPSSGPSQNVIVSHSTSSPPPTYDQSNARFFAMHGATQPAASVASSGMSVSHPEDTVPIAVGVNYLPSAIGGTTGGSVTIAESTIATHLPTSNTIAPMPFTIGSNVVNADRSVGISNSINTSTSMSPAGNIIPVTRSIHISSIWNGSNRSERPWQTFGGSLDEPRLERQQPPSSVAQNNFNSLDIDHMQEIDAYLFGYGNGPSEELGVSTGSSQETIDSNRTVQSQLTTSASLARSSCLCESNSHPINHPVNTSTTCAPITSSTSSYEMIRKYCPVCREQHLAETQQSVQTTAAPTQPRSVYCSNCNGRIVKVEYIQMMRNSNLPPSGTESLLQQQQQQSQAQPGPSTDPSGSIALGKVCTCFAKFPSQGNITRTTSAVGMLLTTRTFSVDQLDDGAFAGGSFGNDRRSARSSCSAVSRFDAYFNAHFGATNNDRRDET</sequence>
<dbReference type="SMART" id="SM00192">
    <property type="entry name" value="LDLa"/>
    <property type="match status" value="1"/>
</dbReference>
<keyword evidence="4" id="KW-1133">Transmembrane helix</keyword>
<keyword evidence="4" id="KW-0812">Transmembrane</keyword>
<feature type="compositionally biased region" description="Basic residues" evidence="3">
    <location>
        <begin position="609"/>
        <end position="618"/>
    </location>
</feature>
<dbReference type="VEuPathDB" id="VectorBase:AMIN009906"/>
<feature type="transmembrane region" description="Helical" evidence="4">
    <location>
        <begin position="513"/>
        <end position="536"/>
    </location>
</feature>
<keyword evidence="7" id="KW-1185">Reference proteome</keyword>
<dbReference type="Gene3D" id="2.60.120.290">
    <property type="entry name" value="Spermadhesin, CUB domain"/>
    <property type="match status" value="1"/>
</dbReference>
<dbReference type="InterPro" id="IPR000859">
    <property type="entry name" value="CUB_dom"/>
</dbReference>
<comment type="caution">
    <text evidence="2">Lacks conserved residue(s) required for the propagation of feature annotation.</text>
</comment>
<evidence type="ECO:0000259" key="5">
    <source>
        <dbReference type="PROSITE" id="PS01180"/>
    </source>
</evidence>
<organism evidence="6 7">
    <name type="scientific">Anopheles minimus</name>
    <dbReference type="NCBI Taxonomy" id="112268"/>
    <lineage>
        <taxon>Eukaryota</taxon>
        <taxon>Metazoa</taxon>
        <taxon>Ecdysozoa</taxon>
        <taxon>Arthropoda</taxon>
        <taxon>Hexapoda</taxon>
        <taxon>Insecta</taxon>
        <taxon>Pterygota</taxon>
        <taxon>Neoptera</taxon>
        <taxon>Endopterygota</taxon>
        <taxon>Diptera</taxon>
        <taxon>Nematocera</taxon>
        <taxon>Culicoidea</taxon>
        <taxon>Culicidae</taxon>
        <taxon>Anophelinae</taxon>
        <taxon>Anopheles</taxon>
    </lineage>
</organism>
<evidence type="ECO:0000256" key="2">
    <source>
        <dbReference type="PROSITE-ProRule" id="PRU00124"/>
    </source>
</evidence>
<dbReference type="InterPro" id="IPR035914">
    <property type="entry name" value="Sperma_CUB_dom_sf"/>
</dbReference>
<dbReference type="STRING" id="112268.A0A182WHQ2"/>
<dbReference type="PANTHER" id="PTHR24652">
    <property type="entry name" value="LOW-DENSITY LIPOPROTEIN RECEPTOR CLASS A DOMAIN-CONTAINING PROTEIN 2"/>
    <property type="match status" value="1"/>
</dbReference>
<dbReference type="CDD" id="cd00112">
    <property type="entry name" value="LDLa"/>
    <property type="match status" value="1"/>
</dbReference>
<evidence type="ECO:0000256" key="3">
    <source>
        <dbReference type="SAM" id="MobiDB-lite"/>
    </source>
</evidence>
<feature type="domain" description="CUB" evidence="5">
    <location>
        <begin position="50"/>
        <end position="183"/>
    </location>
</feature>
<dbReference type="InterPro" id="IPR002172">
    <property type="entry name" value="LDrepeatLR_classA_rpt"/>
</dbReference>
<feature type="compositionally biased region" description="Polar residues" evidence="3">
    <location>
        <begin position="1026"/>
        <end position="1035"/>
    </location>
</feature>
<feature type="compositionally biased region" description="Polar residues" evidence="3">
    <location>
        <begin position="875"/>
        <end position="884"/>
    </location>
</feature>
<dbReference type="Proteomes" id="UP000075920">
    <property type="component" value="Unassembled WGS sequence"/>
</dbReference>
<dbReference type="EnsemblMetazoa" id="AMIN009906-RA">
    <property type="protein sequence ID" value="AMIN009906-PA"/>
    <property type="gene ID" value="AMIN009906"/>
</dbReference>
<feature type="compositionally biased region" description="Low complexity" evidence="3">
    <location>
        <begin position="1036"/>
        <end position="1048"/>
    </location>
</feature>
<evidence type="ECO:0000256" key="4">
    <source>
        <dbReference type="SAM" id="Phobius"/>
    </source>
</evidence>